<keyword evidence="7" id="KW-0732">Signal</keyword>
<comment type="catalytic activity">
    <reaction evidence="5 6">
        <text>9-ribosyl-trans-zeatin 5'-phosphate + H2O = trans-zeatin + D-ribose 5-phosphate</text>
        <dbReference type="Rhea" id="RHEA:48564"/>
        <dbReference type="ChEBI" id="CHEBI:15377"/>
        <dbReference type="ChEBI" id="CHEBI:16522"/>
        <dbReference type="ChEBI" id="CHEBI:78346"/>
        <dbReference type="ChEBI" id="CHEBI:87947"/>
        <dbReference type="EC" id="3.2.2.n1"/>
    </reaction>
</comment>
<evidence type="ECO:0000256" key="4">
    <source>
        <dbReference type="ARBA" id="ARBA00047718"/>
    </source>
</evidence>
<protein>
    <recommendedName>
        <fullName evidence="2 6">Cytokinin riboside 5'-monophosphate phosphoribohydrolase</fullName>
        <ecNumber evidence="2 6">3.2.2.n1</ecNumber>
    </recommendedName>
</protein>
<keyword evidence="9" id="KW-1185">Reference proteome</keyword>
<dbReference type="PANTHER" id="PTHR31223:SF51">
    <property type="entry name" value="CYTOKININ RIBOSIDE 5'-MONOPHOSPHATE PHOSPHORIBOHYDROLASE LOG4-RELATED"/>
    <property type="match status" value="1"/>
</dbReference>
<dbReference type="NCBIfam" id="TIGR00730">
    <property type="entry name" value="Rossman fold protein, TIGR00730 family"/>
    <property type="match status" value="1"/>
</dbReference>
<dbReference type="GO" id="GO:0016799">
    <property type="term" value="F:hydrolase activity, hydrolyzing N-glycosyl compounds"/>
    <property type="evidence" value="ECO:0007669"/>
    <property type="project" value="TreeGrafter"/>
</dbReference>
<dbReference type="PANTHER" id="PTHR31223">
    <property type="entry name" value="LOG FAMILY PROTEIN YJL055W"/>
    <property type="match status" value="1"/>
</dbReference>
<dbReference type="EC" id="3.2.2.n1" evidence="2 6"/>
<sequence length="207" mass="22378">MIPFSFHSLFSCVVPCATILFAGALSPFQVERKIDLVYGGGSVGLMGLISKTVLDGGCHVLGVIPTSVLPSEVSGESIGEVKVVADMHERKSEMAKHADAFIALPGGYGTMEELLEIVAWYQLGIHDKPVSSHLIQLAPFHHDIELHEGLCCVVQVGLLNVDGYYNSLLALFDKGVEEGFIEGSARHIVASAENAEELIRRMEENET</sequence>
<evidence type="ECO:0000256" key="6">
    <source>
        <dbReference type="RuleBase" id="RU363015"/>
    </source>
</evidence>
<evidence type="ECO:0000256" key="7">
    <source>
        <dbReference type="SAM" id="SignalP"/>
    </source>
</evidence>
<name>A0A9E7JD98_9LILI</name>
<keyword evidence="6" id="KW-0378">Hydrolase</keyword>
<gene>
    <name evidence="8" type="ORF">MUK42_08587</name>
</gene>
<dbReference type="Proteomes" id="UP001055439">
    <property type="component" value="Chromosome 1"/>
</dbReference>
<dbReference type="GO" id="GO:0005634">
    <property type="term" value="C:nucleus"/>
    <property type="evidence" value="ECO:0007669"/>
    <property type="project" value="TreeGrafter"/>
</dbReference>
<dbReference type="InterPro" id="IPR031100">
    <property type="entry name" value="LOG_fam"/>
</dbReference>
<dbReference type="SUPFAM" id="SSF102405">
    <property type="entry name" value="MCP/YpsA-like"/>
    <property type="match status" value="1"/>
</dbReference>
<feature type="signal peptide" evidence="7">
    <location>
        <begin position="1"/>
        <end position="24"/>
    </location>
</feature>
<dbReference type="EMBL" id="CP097502">
    <property type="protein sequence ID" value="URD76769.1"/>
    <property type="molecule type" value="Genomic_DNA"/>
</dbReference>
<evidence type="ECO:0000256" key="1">
    <source>
        <dbReference type="ARBA" id="ARBA00006763"/>
    </source>
</evidence>
<reference evidence="8" key="1">
    <citation type="submission" date="2022-05" db="EMBL/GenBank/DDBJ databases">
        <title>The Musa troglodytarum L. genome provides insights into the mechanism of non-climacteric behaviour and enrichment of carotenoids.</title>
        <authorList>
            <person name="Wang J."/>
        </authorList>
    </citation>
    <scope>NUCLEOTIDE SEQUENCE</scope>
    <source>
        <tissue evidence="8">Leaf</tissue>
    </source>
</reference>
<comment type="similarity">
    <text evidence="1 6">Belongs to the LOG family.</text>
</comment>
<comment type="catalytic activity">
    <reaction evidence="4 6">
        <text>N(6)-(dimethylallyl)adenosine 5'-phosphate + H2O = N(6)-dimethylallyladenine + D-ribose 5-phosphate</text>
        <dbReference type="Rhea" id="RHEA:48560"/>
        <dbReference type="ChEBI" id="CHEBI:15377"/>
        <dbReference type="ChEBI" id="CHEBI:17660"/>
        <dbReference type="ChEBI" id="CHEBI:57526"/>
        <dbReference type="ChEBI" id="CHEBI:78346"/>
        <dbReference type="EC" id="3.2.2.n1"/>
    </reaction>
</comment>
<evidence type="ECO:0000313" key="8">
    <source>
        <dbReference type="EMBL" id="URD76769.1"/>
    </source>
</evidence>
<dbReference type="GO" id="GO:0005829">
    <property type="term" value="C:cytosol"/>
    <property type="evidence" value="ECO:0007669"/>
    <property type="project" value="TreeGrafter"/>
</dbReference>
<dbReference type="AlphaFoldDB" id="A0A9E7JD98"/>
<dbReference type="InterPro" id="IPR005269">
    <property type="entry name" value="LOG"/>
</dbReference>
<dbReference type="GO" id="GO:0009691">
    <property type="term" value="P:cytokinin biosynthetic process"/>
    <property type="evidence" value="ECO:0007669"/>
    <property type="project" value="UniProtKB-UniRule"/>
</dbReference>
<evidence type="ECO:0000256" key="5">
    <source>
        <dbReference type="ARBA" id="ARBA00049153"/>
    </source>
</evidence>
<evidence type="ECO:0000256" key="3">
    <source>
        <dbReference type="ARBA" id="ARBA00022712"/>
    </source>
</evidence>
<dbReference type="Pfam" id="PF03641">
    <property type="entry name" value="Lysine_decarbox"/>
    <property type="match status" value="2"/>
</dbReference>
<keyword evidence="3 6" id="KW-0203">Cytokinin biosynthesis</keyword>
<accession>A0A9E7JD98</accession>
<evidence type="ECO:0000256" key="2">
    <source>
        <dbReference type="ARBA" id="ARBA00012205"/>
    </source>
</evidence>
<proteinExistence type="inferred from homology"/>
<evidence type="ECO:0000313" key="9">
    <source>
        <dbReference type="Proteomes" id="UP001055439"/>
    </source>
</evidence>
<dbReference type="OrthoDB" id="414463at2759"/>
<dbReference type="Gene3D" id="3.40.50.450">
    <property type="match status" value="1"/>
</dbReference>
<feature type="chain" id="PRO_5039108030" description="Cytokinin riboside 5'-monophosphate phosphoribohydrolase" evidence="7">
    <location>
        <begin position="25"/>
        <end position="207"/>
    </location>
</feature>
<organism evidence="8 9">
    <name type="scientific">Musa troglodytarum</name>
    <name type="common">fe'i banana</name>
    <dbReference type="NCBI Taxonomy" id="320322"/>
    <lineage>
        <taxon>Eukaryota</taxon>
        <taxon>Viridiplantae</taxon>
        <taxon>Streptophyta</taxon>
        <taxon>Embryophyta</taxon>
        <taxon>Tracheophyta</taxon>
        <taxon>Spermatophyta</taxon>
        <taxon>Magnoliopsida</taxon>
        <taxon>Liliopsida</taxon>
        <taxon>Zingiberales</taxon>
        <taxon>Musaceae</taxon>
        <taxon>Musa</taxon>
    </lineage>
</organism>
<comment type="function">
    <text evidence="6">Cytokinin-activating enzyme working in the direct activation pathway. Phosphoribohydrolase that converts inactive cytokinin nucleotides to the biologically active free-base forms.</text>
</comment>